<dbReference type="RefSeq" id="WP_005880241.1">
    <property type="nucleotide sequence ID" value="NZ_CP019430.1"/>
</dbReference>
<dbReference type="Proteomes" id="UP000005089">
    <property type="component" value="Unassembled WGS sequence"/>
</dbReference>
<dbReference type="AlphaFoldDB" id="C3X8U6"/>
<dbReference type="InterPro" id="IPR009091">
    <property type="entry name" value="RCC1/BLIP-II"/>
</dbReference>
<keyword evidence="2" id="KW-1185">Reference proteome</keyword>
<dbReference type="PANTHER" id="PTHR45982:SF1">
    <property type="entry name" value="REGULATOR OF CHROMOSOME CONDENSATION"/>
    <property type="match status" value="1"/>
</dbReference>
<evidence type="ECO:0000313" key="1">
    <source>
        <dbReference type="EMBL" id="EEO29622.1"/>
    </source>
</evidence>
<reference evidence="1 2" key="1">
    <citation type="submission" date="2009-02" db="EMBL/GenBank/DDBJ databases">
        <title>The Genome Sequence of Oxalobacter formigenes OXCC13.</title>
        <authorList>
            <consortium name="The Broad Institute Genome Sequencing Platform"/>
            <person name="Ward D."/>
            <person name="Young S.K."/>
            <person name="Kodira C.D."/>
            <person name="Zeng Q."/>
            <person name="Koehrsen M."/>
            <person name="Alvarado L."/>
            <person name="Berlin A."/>
            <person name="Borenstein D."/>
            <person name="Chen Z."/>
            <person name="Engels R."/>
            <person name="Freedman E."/>
            <person name="Gellesch M."/>
            <person name="Goldberg J."/>
            <person name="Griggs A."/>
            <person name="Gujja S."/>
            <person name="Heiman D."/>
            <person name="Hepburn T."/>
            <person name="Howarth C."/>
            <person name="Jen D."/>
            <person name="Larson L."/>
            <person name="Lewis B."/>
            <person name="Mehta T."/>
            <person name="Park D."/>
            <person name="Pearson M."/>
            <person name="Roberts A."/>
            <person name="Saif S."/>
            <person name="Shea T."/>
            <person name="Shenoy N."/>
            <person name="Sisk P."/>
            <person name="Stolte C."/>
            <person name="Sykes S."/>
            <person name="Walk T."/>
            <person name="White J."/>
            <person name="Yandava C."/>
            <person name="Allison M.J."/>
            <person name="Lander E."/>
            <person name="Nusbaum C."/>
            <person name="Galagan J."/>
            <person name="Birren B."/>
        </authorList>
    </citation>
    <scope>NUCLEOTIDE SEQUENCE [LARGE SCALE GENOMIC DNA]</scope>
    <source>
        <strain evidence="1 2">OXCC13</strain>
    </source>
</reference>
<dbReference type="SUPFAM" id="SSF50985">
    <property type="entry name" value="RCC1/BLIP-II"/>
    <property type="match status" value="1"/>
</dbReference>
<evidence type="ECO:0008006" key="3">
    <source>
        <dbReference type="Google" id="ProtNLM"/>
    </source>
</evidence>
<dbReference type="HOGENOM" id="CLU_005210_8_1_4"/>
<dbReference type="PROSITE" id="PS50012">
    <property type="entry name" value="RCC1_3"/>
    <property type="match status" value="3"/>
</dbReference>
<dbReference type="STRING" id="847.BRW83_1583"/>
<dbReference type="OrthoDB" id="8577868at2"/>
<accession>C3X8U6</accession>
<sequence>MMKIFLLKLGFFLSGLIWGVYALAAQPLQNKHLSGGLVHSLYIDSTGNVWVWGGSSLDGVSNELIPSIAMKEGRSAHSNFDSNTTFVIKQDGSLWGWGNTIAGQLRLFPKDDRMNSAFIDIPREILSHAIAVNGDGSIFAIKPDHSLWVWGHWGAQRGDAGRKDTLIPRKVMNDVVQVSSTNYHTLALQKDGTLWAWGDNQCGALGIGNRTKHVNPVKVKLQPLGQRKVTKIAVRWGESYIVADDGTVWYAGEFNINQAECLDPPHLVPTRVTNIDNVADIALGQYHELYLKKDGSVWASGYGSAAHSSTIYADKAPHQVMDQASEIAAGDLHSLVLKKDGTVWAWGDNREGQLGDGTTRRSAIPVQVQFPKR</sequence>
<dbReference type="Pfam" id="PF13540">
    <property type="entry name" value="RCC1_2"/>
    <property type="match status" value="2"/>
</dbReference>
<dbReference type="InterPro" id="IPR051553">
    <property type="entry name" value="Ran_GTPase-activating"/>
</dbReference>
<gene>
    <name evidence="1" type="ORF">OFBG_00650</name>
</gene>
<dbReference type="eggNOG" id="COG5184">
    <property type="taxonomic scope" value="Bacteria"/>
</dbReference>
<dbReference type="GeneID" id="77135442"/>
<dbReference type="PANTHER" id="PTHR45982">
    <property type="entry name" value="REGULATOR OF CHROMOSOME CONDENSATION"/>
    <property type="match status" value="1"/>
</dbReference>
<proteinExistence type="predicted"/>
<name>C3X8U6_OXAFO</name>
<dbReference type="InterPro" id="IPR000408">
    <property type="entry name" value="Reg_chr_condens"/>
</dbReference>
<evidence type="ECO:0000313" key="2">
    <source>
        <dbReference type="Proteomes" id="UP000005089"/>
    </source>
</evidence>
<organism evidence="1 2">
    <name type="scientific">Oxalobacter formigenes OXCC13</name>
    <dbReference type="NCBI Taxonomy" id="556269"/>
    <lineage>
        <taxon>Bacteria</taxon>
        <taxon>Pseudomonadati</taxon>
        <taxon>Pseudomonadota</taxon>
        <taxon>Betaproteobacteria</taxon>
        <taxon>Burkholderiales</taxon>
        <taxon>Oxalobacteraceae</taxon>
        <taxon>Oxalobacter</taxon>
    </lineage>
</organism>
<dbReference type="Gene3D" id="2.130.10.30">
    <property type="entry name" value="Regulator of chromosome condensation 1/beta-lactamase-inhibitor protein II"/>
    <property type="match status" value="2"/>
</dbReference>
<dbReference type="GO" id="GO:0005737">
    <property type="term" value="C:cytoplasm"/>
    <property type="evidence" value="ECO:0007669"/>
    <property type="project" value="TreeGrafter"/>
</dbReference>
<dbReference type="GO" id="GO:0005085">
    <property type="term" value="F:guanyl-nucleotide exchange factor activity"/>
    <property type="evidence" value="ECO:0007669"/>
    <property type="project" value="TreeGrafter"/>
</dbReference>
<dbReference type="PROSITE" id="PS00626">
    <property type="entry name" value="RCC1_2"/>
    <property type="match status" value="1"/>
</dbReference>
<dbReference type="EMBL" id="GG658170">
    <property type="protein sequence ID" value="EEO29622.1"/>
    <property type="molecule type" value="Genomic_DNA"/>
</dbReference>
<protein>
    <recommendedName>
        <fullName evidence="3">Regulator of chromosome condensation (RCC1)</fullName>
    </recommendedName>
</protein>